<dbReference type="EMBL" id="JADMLG010000024">
    <property type="protein sequence ID" value="MBH0781442.1"/>
    <property type="molecule type" value="Genomic_DNA"/>
</dbReference>
<protein>
    <recommendedName>
        <fullName evidence="1">Trypsin-co-occurring domain-containing protein</fullName>
    </recommendedName>
</protein>
<dbReference type="Pfam" id="PF19493">
    <property type="entry name" value="Trypco1"/>
    <property type="match status" value="1"/>
</dbReference>
<organism evidence="2 3">
    <name type="scientific">Nocardia bovistercoris</name>
    <dbReference type="NCBI Taxonomy" id="2785916"/>
    <lineage>
        <taxon>Bacteria</taxon>
        <taxon>Bacillati</taxon>
        <taxon>Actinomycetota</taxon>
        <taxon>Actinomycetes</taxon>
        <taxon>Mycobacteriales</taxon>
        <taxon>Nocardiaceae</taxon>
        <taxon>Nocardia</taxon>
    </lineage>
</organism>
<accession>A0A931IK20</accession>
<proteinExistence type="predicted"/>
<dbReference type="InterPro" id="IPR045794">
    <property type="entry name" value="Trypco1"/>
</dbReference>
<dbReference type="Proteomes" id="UP000655751">
    <property type="component" value="Unassembled WGS sequence"/>
</dbReference>
<dbReference type="NCBIfam" id="NF041216">
    <property type="entry name" value="CU044_2847_fam"/>
    <property type="match status" value="1"/>
</dbReference>
<feature type="domain" description="Trypsin-co-occurring" evidence="1">
    <location>
        <begin position="8"/>
        <end position="100"/>
    </location>
</feature>
<evidence type="ECO:0000313" key="3">
    <source>
        <dbReference type="Proteomes" id="UP000655751"/>
    </source>
</evidence>
<keyword evidence="3" id="KW-1185">Reference proteome</keyword>
<gene>
    <name evidence="2" type="ORF">IT779_34745</name>
</gene>
<evidence type="ECO:0000259" key="1">
    <source>
        <dbReference type="Pfam" id="PF19493"/>
    </source>
</evidence>
<evidence type="ECO:0000313" key="2">
    <source>
        <dbReference type="EMBL" id="MBH0781442.1"/>
    </source>
</evidence>
<reference evidence="2" key="1">
    <citation type="submission" date="2020-11" db="EMBL/GenBank/DDBJ databases">
        <title>Nocardia NEAU-351.nov., a novel actinomycete isolated from the cow dung.</title>
        <authorList>
            <person name="Zhang X."/>
        </authorList>
    </citation>
    <scope>NUCLEOTIDE SEQUENCE</scope>
    <source>
        <strain evidence="2">NEAU-351</strain>
    </source>
</reference>
<comment type="caution">
    <text evidence="2">The sequence shown here is derived from an EMBL/GenBank/DDBJ whole genome shotgun (WGS) entry which is preliminary data.</text>
</comment>
<sequence length="112" mass="11706">MTRIERVEMPDGTVIHARVDAEETGPTGVDVGLRDRFRLDTLGPTIRSVASAVHGAVDGLKPDAVSVEFGVELSLDSGRVVAVLASGGMKASLKVNLEWDMHGEPDAAPAAS</sequence>
<dbReference type="AlphaFoldDB" id="A0A931IK20"/>
<dbReference type="RefSeq" id="WP_196153719.1">
    <property type="nucleotide sequence ID" value="NZ_JADMLG010000024.1"/>
</dbReference>
<name>A0A931IK20_9NOCA</name>